<dbReference type="AlphaFoldDB" id="A0A834JQV2"/>
<reference evidence="1" key="1">
    <citation type="journal article" date="2020" name="G3 (Bethesda)">
        <title>High-Quality Assemblies for Three Invasive Social Wasps from the &lt;i&gt;Vespula&lt;/i&gt; Genus.</title>
        <authorList>
            <person name="Harrop T.W.R."/>
            <person name="Guhlin J."/>
            <person name="McLaughlin G.M."/>
            <person name="Permina E."/>
            <person name="Stockwell P."/>
            <person name="Gilligan J."/>
            <person name="Le Lec M.F."/>
            <person name="Gruber M.A.M."/>
            <person name="Quinn O."/>
            <person name="Lovegrove M."/>
            <person name="Duncan E.J."/>
            <person name="Remnant E.J."/>
            <person name="Van Eeckhoven J."/>
            <person name="Graham B."/>
            <person name="Knapp R.A."/>
            <person name="Langford K.W."/>
            <person name="Kronenberg Z."/>
            <person name="Press M.O."/>
            <person name="Eacker S.M."/>
            <person name="Wilson-Rankin E.E."/>
            <person name="Purcell J."/>
            <person name="Lester P.J."/>
            <person name="Dearden P.K."/>
        </authorList>
    </citation>
    <scope>NUCLEOTIDE SEQUENCE</scope>
    <source>
        <strain evidence="1">Volc-1</strain>
    </source>
</reference>
<organism evidence="1 2">
    <name type="scientific">Vespula pensylvanica</name>
    <name type="common">Western yellow jacket</name>
    <name type="synonym">Wasp</name>
    <dbReference type="NCBI Taxonomy" id="30213"/>
    <lineage>
        <taxon>Eukaryota</taxon>
        <taxon>Metazoa</taxon>
        <taxon>Ecdysozoa</taxon>
        <taxon>Arthropoda</taxon>
        <taxon>Hexapoda</taxon>
        <taxon>Insecta</taxon>
        <taxon>Pterygota</taxon>
        <taxon>Neoptera</taxon>
        <taxon>Endopterygota</taxon>
        <taxon>Hymenoptera</taxon>
        <taxon>Apocrita</taxon>
        <taxon>Aculeata</taxon>
        <taxon>Vespoidea</taxon>
        <taxon>Vespidae</taxon>
        <taxon>Vespinae</taxon>
        <taxon>Vespula</taxon>
    </lineage>
</organism>
<comment type="caution">
    <text evidence="1">The sequence shown here is derived from an EMBL/GenBank/DDBJ whole genome shotgun (WGS) entry which is preliminary data.</text>
</comment>
<evidence type="ECO:0000313" key="2">
    <source>
        <dbReference type="Proteomes" id="UP000600918"/>
    </source>
</evidence>
<proteinExistence type="predicted"/>
<evidence type="ECO:0000313" key="1">
    <source>
        <dbReference type="EMBL" id="KAF7392440.1"/>
    </source>
</evidence>
<protein>
    <submittedName>
        <fullName evidence="1">Uncharacterized protein</fullName>
    </submittedName>
</protein>
<accession>A0A834JQV2</accession>
<dbReference type="Proteomes" id="UP000600918">
    <property type="component" value="Unassembled WGS sequence"/>
</dbReference>
<sequence length="130" mass="14692">MEVRGTFNASRNLYDDINGDLFFKRVIISSDDSPTILKELRRSAHLSRSNSGVYDDTIILDNYNFNNRDILVDNEKSDSPNRSSPDFPFSSVLTEASLSEIIHNAVISKYHANNNTQDLTSRSRVVVNAH</sequence>
<gene>
    <name evidence="1" type="ORF">H0235_017439</name>
</gene>
<name>A0A834JQV2_VESPE</name>
<keyword evidence="2" id="KW-1185">Reference proteome</keyword>
<dbReference type="EMBL" id="JACSDY010000022">
    <property type="protein sequence ID" value="KAF7392440.1"/>
    <property type="molecule type" value="Genomic_DNA"/>
</dbReference>